<accession>A0A1C4WF98</accession>
<dbReference type="EMBL" id="FMCX01000002">
    <property type="protein sequence ID" value="SCE94850.1"/>
    <property type="molecule type" value="Genomic_DNA"/>
</dbReference>
<name>A0A1C4WF98_9ACTN</name>
<keyword evidence="3" id="KW-1185">Reference proteome</keyword>
<gene>
    <name evidence="2" type="ORF">GA0070564_102222</name>
</gene>
<dbReference type="AlphaFoldDB" id="A0A1C4WF98"/>
<dbReference type="InterPro" id="IPR050248">
    <property type="entry name" value="Polysacc_deacetylase_ArnD"/>
</dbReference>
<dbReference type="RefSeq" id="WP_245669868.1">
    <property type="nucleotide sequence ID" value="NZ_FMCX01000002.1"/>
</dbReference>
<dbReference type="GO" id="GO:0016810">
    <property type="term" value="F:hydrolase activity, acting on carbon-nitrogen (but not peptide) bonds"/>
    <property type="evidence" value="ECO:0007669"/>
    <property type="project" value="InterPro"/>
</dbReference>
<dbReference type="InterPro" id="IPR002509">
    <property type="entry name" value="NODB_dom"/>
</dbReference>
<feature type="domain" description="NodB homology" evidence="1">
    <location>
        <begin position="59"/>
        <end position="245"/>
    </location>
</feature>
<dbReference type="STRING" id="262898.GA0070564_102222"/>
<proteinExistence type="predicted"/>
<dbReference type="PANTHER" id="PTHR10587:SF137">
    <property type="entry name" value="4-DEOXY-4-FORMAMIDO-L-ARABINOSE-PHOSPHOUNDECAPRENOL DEFORMYLASE ARND-RELATED"/>
    <property type="match status" value="1"/>
</dbReference>
<dbReference type="GO" id="GO:0005975">
    <property type="term" value="P:carbohydrate metabolic process"/>
    <property type="evidence" value="ECO:0007669"/>
    <property type="project" value="InterPro"/>
</dbReference>
<organism evidence="2 3">
    <name type="scientific">Micromonospora mirobrigensis</name>
    <dbReference type="NCBI Taxonomy" id="262898"/>
    <lineage>
        <taxon>Bacteria</taxon>
        <taxon>Bacillati</taxon>
        <taxon>Actinomycetota</taxon>
        <taxon>Actinomycetes</taxon>
        <taxon>Micromonosporales</taxon>
        <taxon>Micromonosporaceae</taxon>
        <taxon>Micromonospora</taxon>
    </lineage>
</organism>
<sequence length="255" mass="27347">MRPHPGGAPPWAVALNRATPALRTAAASLAAAQVAPALLAVPGLRSWCLPGLNGGVGSGRVALTFDDGPDPESTPWFLAVLAEHSARATFFVLGSMLERSPELGRRIVDAGHEIGVHGWDHRNLLLRGPVATWRELSRTRDLVTAVTGRRPLFFRPPYGVLTGAALLAARRLDLRPVLWTCWGRDWTRTATGDSVHDTVRAGLGSGGTILLHDSDCTAVPGAWRSSLAALPRLLAHCRRQGWTVGPLGEQRALDR</sequence>
<dbReference type="PROSITE" id="PS51677">
    <property type="entry name" value="NODB"/>
    <property type="match status" value="1"/>
</dbReference>
<reference evidence="3" key="1">
    <citation type="submission" date="2016-06" db="EMBL/GenBank/DDBJ databases">
        <authorList>
            <person name="Varghese N."/>
            <person name="Submissions Spin"/>
        </authorList>
    </citation>
    <scope>NUCLEOTIDE SEQUENCE [LARGE SCALE GENOMIC DNA]</scope>
    <source>
        <strain evidence="3">DSM 44830</strain>
    </source>
</reference>
<dbReference type="Proteomes" id="UP000199504">
    <property type="component" value="Unassembled WGS sequence"/>
</dbReference>
<dbReference type="InterPro" id="IPR011330">
    <property type="entry name" value="Glyco_hydro/deAcase_b/a-brl"/>
</dbReference>
<dbReference type="PANTHER" id="PTHR10587">
    <property type="entry name" value="GLYCOSYL TRANSFERASE-RELATED"/>
    <property type="match status" value="1"/>
</dbReference>
<evidence type="ECO:0000313" key="3">
    <source>
        <dbReference type="Proteomes" id="UP000199504"/>
    </source>
</evidence>
<dbReference type="Gene3D" id="3.20.20.370">
    <property type="entry name" value="Glycoside hydrolase/deacetylase"/>
    <property type="match status" value="1"/>
</dbReference>
<dbReference type="SUPFAM" id="SSF88713">
    <property type="entry name" value="Glycoside hydrolase/deacetylase"/>
    <property type="match status" value="1"/>
</dbReference>
<evidence type="ECO:0000313" key="2">
    <source>
        <dbReference type="EMBL" id="SCE94850.1"/>
    </source>
</evidence>
<protein>
    <submittedName>
        <fullName evidence="2">Peptidoglycan/xylan/chitin deacetylase, PgdA/CDA1 family</fullName>
    </submittedName>
</protein>
<dbReference type="Pfam" id="PF01522">
    <property type="entry name" value="Polysacc_deac_1"/>
    <property type="match status" value="1"/>
</dbReference>
<dbReference type="CDD" id="cd10959">
    <property type="entry name" value="CE4_NodB_like_3"/>
    <property type="match status" value="1"/>
</dbReference>
<evidence type="ECO:0000259" key="1">
    <source>
        <dbReference type="PROSITE" id="PS51677"/>
    </source>
</evidence>